<dbReference type="InterPro" id="IPR034074">
    <property type="entry name" value="Y4bN_pept_dom"/>
</dbReference>
<keyword evidence="3 5" id="KW-0378">Hydrolase</keyword>
<sequence>MPDPQSHPHLPFVSVKNGTRRKRRNGGAPAKDPRTLRILSSPTARGQHAMNLTQGVGHVLGVQARHQQQIPHLPAGVPFFIRVDPAVIADNAWSGQGVELLAELDDGLIISFSEDASLQGILDAIATFGQGQEMVKMAAVWEIFAADDRLRRERLCGAALNEKLQNTESPADTPIQINITIGTSGLRGGDIKAHDEDTDPGGLRRAGRRKERILEWRQLAWSRINALQDFIAQQGGTTIAPIDHPYLHDWSEIGVEVPADRLAELARRLDDNLIIAAAGSSTGQVHRWRLRFPIPDLPALPGGNAKKSPDSIERERQQRQTAIDERTQIIDQASDEVRMALVQAGLVDENSNLTEFMEPDAWEPEPPQEISCVAQLPKSGIEALIAAFPHLIFAEEVPSIEPVHVANGDEPGTPAAIPAIPHENAPTVGIIDSGIQENHPLVSGAVLTTASRSFIPGAPLDTSDHVSPIGHGTGVAGAVLFPDPHHCNPDASGRHPCWLINLRVLNHQNEIPASLSYPLTTWTAVHYGRRFGARIFTQSISAFTPFNRSAHMDPWAAMIDLLCHDEDIVMVVPAGNISRNDVQSEIVAGQNFPGYLRNPPYGMLSPAGAMHAIAVGSVGHAATLAPPWHQMGGQDIPSAFTRVGPGWFDEVKPDVVAYGGELAWDPVTRQIDGNQGTGPLLPQTTLHGHSPFGRGHLGTSFAVPQVASIAAAIEAAHPDLDAQSIRALLINGARWPYWLENDDLRRSEGIRLVGYGIPNAERSCHSTDQRVTLIAGTDQRRGIGIDQVHGYAIPIPDTLRQRGVQVRIDVTLAFAGLPRIRRRDYRQYLNLYANWRAAGTQEDLTDFLERVSPDDPDDEPGRTPPLPWRVGHQRNHGIRGIRGNGGSVQKDWCIVAGNLLPRQLGIAVVGRKGWERDMETALPYALVATIEPVGAQIPIYAEIAQKVAVAATIPVPARVQVRVPVNPDR</sequence>
<feature type="domain" description="Peptidase S8/S53" evidence="7">
    <location>
        <begin position="425"/>
        <end position="755"/>
    </location>
</feature>
<dbReference type="PANTHER" id="PTHR43806:SF11">
    <property type="entry name" value="CEREVISIN-RELATED"/>
    <property type="match status" value="1"/>
</dbReference>
<reference evidence="8 9" key="1">
    <citation type="submission" date="2019-06" db="EMBL/GenBank/DDBJ databases">
        <title>Metagenome assembled Genome of Spiribacter salinus SL48-SHIP from the microbial mat of Salt Lake 48 (Novosibirsk region, Russia).</title>
        <authorList>
            <person name="Shipova A."/>
            <person name="Rozanov A.S."/>
            <person name="Bryanskaya A.V."/>
            <person name="Peltek S.E."/>
        </authorList>
    </citation>
    <scope>NUCLEOTIDE SEQUENCE [LARGE SCALE GENOMIC DNA]</scope>
    <source>
        <strain evidence="8">SL48-SHIP-2</strain>
    </source>
</reference>
<accession>A0A540VP97</accession>
<keyword evidence="2 5" id="KW-0645">Protease</keyword>
<evidence type="ECO:0000256" key="4">
    <source>
        <dbReference type="ARBA" id="ARBA00022825"/>
    </source>
</evidence>
<proteinExistence type="inferred from homology"/>
<organism evidence="8 9">
    <name type="scientific">Spiribacter salinus</name>
    <dbReference type="NCBI Taxonomy" id="1335746"/>
    <lineage>
        <taxon>Bacteria</taxon>
        <taxon>Pseudomonadati</taxon>
        <taxon>Pseudomonadota</taxon>
        <taxon>Gammaproteobacteria</taxon>
        <taxon>Chromatiales</taxon>
        <taxon>Ectothiorhodospiraceae</taxon>
        <taxon>Spiribacter</taxon>
    </lineage>
</organism>
<dbReference type="InterPro" id="IPR050131">
    <property type="entry name" value="Peptidase_S8_subtilisin-like"/>
</dbReference>
<dbReference type="PROSITE" id="PS51892">
    <property type="entry name" value="SUBTILASE"/>
    <property type="match status" value="1"/>
</dbReference>
<feature type="compositionally biased region" description="Basic and acidic residues" evidence="6">
    <location>
        <begin position="307"/>
        <end position="320"/>
    </location>
</feature>
<dbReference type="PANTHER" id="PTHR43806">
    <property type="entry name" value="PEPTIDASE S8"/>
    <property type="match status" value="1"/>
</dbReference>
<comment type="similarity">
    <text evidence="1 5">Belongs to the peptidase S8 family.</text>
</comment>
<evidence type="ECO:0000256" key="3">
    <source>
        <dbReference type="ARBA" id="ARBA00022801"/>
    </source>
</evidence>
<feature type="region of interest" description="Disordered" evidence="6">
    <location>
        <begin position="299"/>
        <end position="320"/>
    </location>
</feature>
<dbReference type="PROSITE" id="PS00136">
    <property type="entry name" value="SUBTILASE_ASP"/>
    <property type="match status" value="1"/>
</dbReference>
<evidence type="ECO:0000313" key="9">
    <source>
        <dbReference type="Proteomes" id="UP000315400"/>
    </source>
</evidence>
<evidence type="ECO:0000259" key="7">
    <source>
        <dbReference type="Pfam" id="PF00082"/>
    </source>
</evidence>
<dbReference type="Proteomes" id="UP000315400">
    <property type="component" value="Unassembled WGS sequence"/>
</dbReference>
<dbReference type="SUPFAM" id="SSF52743">
    <property type="entry name" value="Subtilisin-like"/>
    <property type="match status" value="1"/>
</dbReference>
<keyword evidence="4 5" id="KW-0720">Serine protease</keyword>
<dbReference type="PRINTS" id="PR00723">
    <property type="entry name" value="SUBTILISIN"/>
</dbReference>
<evidence type="ECO:0000313" key="8">
    <source>
        <dbReference type="EMBL" id="TQE98594.1"/>
    </source>
</evidence>
<gene>
    <name evidence="8" type="ORF">FKY71_13010</name>
</gene>
<dbReference type="InterPro" id="IPR036852">
    <property type="entry name" value="Peptidase_S8/S53_dom_sf"/>
</dbReference>
<dbReference type="GO" id="GO:0006508">
    <property type="term" value="P:proteolysis"/>
    <property type="evidence" value="ECO:0007669"/>
    <property type="project" value="UniProtKB-KW"/>
</dbReference>
<feature type="active site" description="Charge relay system" evidence="5">
    <location>
        <position position="471"/>
    </location>
</feature>
<name>A0A540VP97_9GAMM</name>
<feature type="active site" description="Charge relay system" evidence="5">
    <location>
        <position position="432"/>
    </location>
</feature>
<dbReference type="AlphaFoldDB" id="A0A540VP97"/>
<dbReference type="GO" id="GO:0004252">
    <property type="term" value="F:serine-type endopeptidase activity"/>
    <property type="evidence" value="ECO:0007669"/>
    <property type="project" value="UniProtKB-UniRule"/>
</dbReference>
<dbReference type="EMBL" id="VIFK01000169">
    <property type="protein sequence ID" value="TQE98594.1"/>
    <property type="molecule type" value="Genomic_DNA"/>
</dbReference>
<dbReference type="InterPro" id="IPR023827">
    <property type="entry name" value="Peptidase_S8_Asp-AS"/>
</dbReference>
<evidence type="ECO:0000256" key="1">
    <source>
        <dbReference type="ARBA" id="ARBA00011073"/>
    </source>
</evidence>
<dbReference type="InterPro" id="IPR015500">
    <property type="entry name" value="Peptidase_S8_subtilisin-rel"/>
</dbReference>
<evidence type="ECO:0000256" key="2">
    <source>
        <dbReference type="ARBA" id="ARBA00022670"/>
    </source>
</evidence>
<protein>
    <submittedName>
        <fullName evidence="8">S8 family peptidase</fullName>
    </submittedName>
</protein>
<evidence type="ECO:0000256" key="5">
    <source>
        <dbReference type="PROSITE-ProRule" id="PRU01240"/>
    </source>
</evidence>
<comment type="caution">
    <text evidence="8">The sequence shown here is derived from an EMBL/GenBank/DDBJ whole genome shotgun (WGS) entry which is preliminary data.</text>
</comment>
<feature type="region of interest" description="Disordered" evidence="6">
    <location>
        <begin position="850"/>
        <end position="881"/>
    </location>
</feature>
<dbReference type="Pfam" id="PF00082">
    <property type="entry name" value="Peptidase_S8"/>
    <property type="match status" value="1"/>
</dbReference>
<dbReference type="CDD" id="cd04847">
    <property type="entry name" value="Peptidases_S8_Subtilisin_like_2"/>
    <property type="match status" value="1"/>
</dbReference>
<evidence type="ECO:0000256" key="6">
    <source>
        <dbReference type="SAM" id="MobiDB-lite"/>
    </source>
</evidence>
<feature type="region of interest" description="Disordered" evidence="6">
    <location>
        <begin position="1"/>
        <end position="34"/>
    </location>
</feature>
<feature type="active site" description="Charge relay system" evidence="5">
    <location>
        <position position="700"/>
    </location>
</feature>
<dbReference type="InterPro" id="IPR000209">
    <property type="entry name" value="Peptidase_S8/S53_dom"/>
</dbReference>
<dbReference type="Gene3D" id="3.40.50.200">
    <property type="entry name" value="Peptidase S8/S53 domain"/>
    <property type="match status" value="1"/>
</dbReference>